<dbReference type="InterPro" id="IPR017972">
    <property type="entry name" value="Cyt_P450_CS"/>
</dbReference>
<dbReference type="GO" id="GO:0016705">
    <property type="term" value="F:oxidoreductase activity, acting on paired donors, with incorporation or reduction of molecular oxygen"/>
    <property type="evidence" value="ECO:0007669"/>
    <property type="project" value="InterPro"/>
</dbReference>
<keyword evidence="3 7" id="KW-0479">Metal-binding</keyword>
<keyword evidence="2 7" id="KW-0349">Heme</keyword>
<evidence type="ECO:0000256" key="2">
    <source>
        <dbReference type="ARBA" id="ARBA00022617"/>
    </source>
</evidence>
<dbReference type="PRINTS" id="PR00385">
    <property type="entry name" value="P450"/>
</dbReference>
<evidence type="ECO:0000256" key="3">
    <source>
        <dbReference type="ARBA" id="ARBA00022723"/>
    </source>
</evidence>
<comment type="similarity">
    <text evidence="1 7">Belongs to the cytochrome P450 family.</text>
</comment>
<keyword evidence="5 7" id="KW-0408">Iron</keyword>
<dbReference type="SUPFAM" id="SSF48264">
    <property type="entry name" value="Cytochrome P450"/>
    <property type="match status" value="1"/>
</dbReference>
<gene>
    <name evidence="8" type="ORF">EBN88_12350</name>
</gene>
<evidence type="ECO:0000256" key="7">
    <source>
        <dbReference type="RuleBase" id="RU000461"/>
    </source>
</evidence>
<dbReference type="GO" id="GO:0004497">
    <property type="term" value="F:monooxygenase activity"/>
    <property type="evidence" value="ECO:0007669"/>
    <property type="project" value="UniProtKB-KW"/>
</dbReference>
<comment type="caution">
    <text evidence="8">The sequence shown here is derived from an EMBL/GenBank/DDBJ whole genome shotgun (WGS) entry which is preliminary data.</text>
</comment>
<accession>A0A3M2LTA2</accession>
<dbReference type="Gene3D" id="1.10.630.10">
    <property type="entry name" value="Cytochrome P450"/>
    <property type="match status" value="1"/>
</dbReference>
<dbReference type="CDD" id="cd11029">
    <property type="entry name" value="CYP107-like"/>
    <property type="match status" value="1"/>
</dbReference>
<evidence type="ECO:0000256" key="4">
    <source>
        <dbReference type="ARBA" id="ARBA00023002"/>
    </source>
</evidence>
<name>A0A3M2LTA2_9ACTN</name>
<dbReference type="PANTHER" id="PTHR46696:SF1">
    <property type="entry name" value="CYTOCHROME P450 YJIB-RELATED"/>
    <property type="match status" value="1"/>
</dbReference>
<organism evidence="8 9">
    <name type="scientific">Streptomyces triticirhizae</name>
    <dbReference type="NCBI Taxonomy" id="2483353"/>
    <lineage>
        <taxon>Bacteria</taxon>
        <taxon>Bacillati</taxon>
        <taxon>Actinomycetota</taxon>
        <taxon>Actinomycetes</taxon>
        <taxon>Kitasatosporales</taxon>
        <taxon>Streptomycetaceae</taxon>
        <taxon>Streptomyces</taxon>
    </lineage>
</organism>
<dbReference type="AlphaFoldDB" id="A0A3M2LTA2"/>
<dbReference type="GO" id="GO:0020037">
    <property type="term" value="F:heme binding"/>
    <property type="evidence" value="ECO:0007669"/>
    <property type="project" value="InterPro"/>
</dbReference>
<dbReference type="Proteomes" id="UP000278673">
    <property type="component" value="Unassembled WGS sequence"/>
</dbReference>
<dbReference type="InterPro" id="IPR001128">
    <property type="entry name" value="Cyt_P450"/>
</dbReference>
<keyword evidence="4 7" id="KW-0560">Oxidoreductase</keyword>
<dbReference type="PRINTS" id="PR00359">
    <property type="entry name" value="BP450"/>
</dbReference>
<dbReference type="InterPro" id="IPR036396">
    <property type="entry name" value="Cyt_P450_sf"/>
</dbReference>
<keyword evidence="6 7" id="KW-0503">Monooxygenase</keyword>
<evidence type="ECO:0000256" key="5">
    <source>
        <dbReference type="ARBA" id="ARBA00023004"/>
    </source>
</evidence>
<evidence type="ECO:0000256" key="1">
    <source>
        <dbReference type="ARBA" id="ARBA00010617"/>
    </source>
</evidence>
<dbReference type="EMBL" id="RFFJ01000054">
    <property type="protein sequence ID" value="RMI40711.1"/>
    <property type="molecule type" value="Genomic_DNA"/>
</dbReference>
<proteinExistence type="inferred from homology"/>
<dbReference type="RefSeq" id="WP_122183899.1">
    <property type="nucleotide sequence ID" value="NZ_RFFJ01000054.1"/>
</dbReference>
<dbReference type="PANTHER" id="PTHR46696">
    <property type="entry name" value="P450, PUTATIVE (EUROFUNG)-RELATED"/>
    <property type="match status" value="1"/>
</dbReference>
<dbReference type="Pfam" id="PF00067">
    <property type="entry name" value="p450"/>
    <property type="match status" value="1"/>
</dbReference>
<protein>
    <submittedName>
        <fullName evidence="8">Cytochrome P450</fullName>
    </submittedName>
</protein>
<evidence type="ECO:0000256" key="6">
    <source>
        <dbReference type="ARBA" id="ARBA00023033"/>
    </source>
</evidence>
<sequence>MSSVVDLLSPEFAQEPYAVYQAMRTEAPAHRVVVKTLTTELHAWVVTRYEAARSLLADPRLSKDAGELPRIVERNKVSAEPVQLANFKSMLFSDPPDHTRLRRIMGKAFTMRRVQQLRPRIERATDRLLDAIPPGKDVDLVDALSLPLPITVIGELLGIPGEQRDDFRSWNATLTSVTATMQDKMAAHVAASAYLRDFIAYKRETPGDDLVSALLQADDGQQRLDDGELLSTIFLVMNAGYETTASMLSNSVYALLQDPEQQARLRAQPRAIPAAVEEFLRYESPLNLATVRYTLEPVEVEGLTIPRDDIVFISLAAANRDGARFREPDALDTTRTANSHLAFGHGIHHCLGAPLARMEGEIALSRLLARFPTWSLAVDEESLRWRDSLQFRTLERLPVRLS</sequence>
<dbReference type="PROSITE" id="PS00086">
    <property type="entry name" value="CYTOCHROME_P450"/>
    <property type="match status" value="1"/>
</dbReference>
<keyword evidence="9" id="KW-1185">Reference proteome</keyword>
<reference evidence="8 9" key="1">
    <citation type="submission" date="2018-10" db="EMBL/GenBank/DDBJ databases">
        <title>Isolation, diversity and antifungal activity of actinobacteria from wheat.</title>
        <authorList>
            <person name="Han C."/>
        </authorList>
    </citation>
    <scope>NUCLEOTIDE SEQUENCE [LARGE SCALE GENOMIC DNA]</scope>
    <source>
        <strain evidence="8 9">NEAU-YY642</strain>
    </source>
</reference>
<dbReference type="FunFam" id="1.10.630.10:FF:000018">
    <property type="entry name" value="Cytochrome P450 monooxygenase"/>
    <property type="match status" value="1"/>
</dbReference>
<evidence type="ECO:0000313" key="8">
    <source>
        <dbReference type="EMBL" id="RMI40711.1"/>
    </source>
</evidence>
<dbReference type="InterPro" id="IPR002397">
    <property type="entry name" value="Cyt_P450_B"/>
</dbReference>
<evidence type="ECO:0000313" key="9">
    <source>
        <dbReference type="Proteomes" id="UP000278673"/>
    </source>
</evidence>
<dbReference type="GO" id="GO:0005506">
    <property type="term" value="F:iron ion binding"/>
    <property type="evidence" value="ECO:0007669"/>
    <property type="project" value="InterPro"/>
</dbReference>